<dbReference type="PROSITE" id="PS51729">
    <property type="entry name" value="GNAT_YJDJ"/>
    <property type="match status" value="1"/>
</dbReference>
<name>A0A2U2RM01_9MICO</name>
<dbReference type="RefSeq" id="WP_109275499.1">
    <property type="nucleotide sequence ID" value="NZ_QFKX01000002.1"/>
</dbReference>
<dbReference type="InterPro" id="IPR016181">
    <property type="entry name" value="Acyl_CoA_acyltransferase"/>
</dbReference>
<keyword evidence="4" id="KW-0808">Transferase</keyword>
<dbReference type="InterPro" id="IPR045057">
    <property type="entry name" value="Gcn5-rel_NAT"/>
</dbReference>
<sequence>MGNSGRGAEGLRITHAADRERYEALLDDHLIGVLQYGPGSHEDARDILSTVVDPEHGRRGIGTALVRTAIADAEEAGLDIEATCWFAHGYLERHPGHGAGTPSDEPSPGEPSPDAQTPDAREGRS</sequence>
<dbReference type="SUPFAM" id="SSF55729">
    <property type="entry name" value="Acyl-CoA N-acyltransferases (Nat)"/>
    <property type="match status" value="1"/>
</dbReference>
<feature type="region of interest" description="Disordered" evidence="1">
    <location>
        <begin position="91"/>
        <end position="125"/>
    </location>
</feature>
<evidence type="ECO:0000313" key="5">
    <source>
        <dbReference type="Proteomes" id="UP000245590"/>
    </source>
</evidence>
<dbReference type="Gene3D" id="3.40.630.30">
    <property type="match status" value="1"/>
</dbReference>
<dbReference type="GO" id="GO:0016747">
    <property type="term" value="F:acyltransferase activity, transferring groups other than amino-acyl groups"/>
    <property type="evidence" value="ECO:0007669"/>
    <property type="project" value="InterPro"/>
</dbReference>
<dbReference type="CDD" id="cd04301">
    <property type="entry name" value="NAT_SF"/>
    <property type="match status" value="1"/>
</dbReference>
<organism evidence="4 5">
    <name type="scientific">Brachybacterium endophyticum</name>
    <dbReference type="NCBI Taxonomy" id="2182385"/>
    <lineage>
        <taxon>Bacteria</taxon>
        <taxon>Bacillati</taxon>
        <taxon>Actinomycetota</taxon>
        <taxon>Actinomycetes</taxon>
        <taxon>Micrococcales</taxon>
        <taxon>Dermabacteraceae</taxon>
        <taxon>Brachybacterium</taxon>
    </lineage>
</organism>
<dbReference type="EMBL" id="QFKX01000002">
    <property type="protein sequence ID" value="PWH06903.1"/>
    <property type="molecule type" value="Genomic_DNA"/>
</dbReference>
<dbReference type="InterPro" id="IPR000182">
    <property type="entry name" value="GNAT_dom"/>
</dbReference>
<reference evidence="4 5" key="1">
    <citation type="submission" date="2018-05" db="EMBL/GenBank/DDBJ databases">
        <title>Brachybacterium sp. M1HQ-2T, whole genome shotgun sequence.</title>
        <authorList>
            <person name="Tuo L."/>
        </authorList>
    </citation>
    <scope>NUCLEOTIDE SEQUENCE [LARGE SCALE GENOMIC DNA]</scope>
    <source>
        <strain evidence="4 5">M1HQ-2</strain>
    </source>
</reference>
<keyword evidence="5" id="KW-1185">Reference proteome</keyword>
<dbReference type="AlphaFoldDB" id="A0A2U2RM01"/>
<dbReference type="InterPro" id="IPR031165">
    <property type="entry name" value="GNAT_YJDJ"/>
</dbReference>
<evidence type="ECO:0000313" key="4">
    <source>
        <dbReference type="EMBL" id="PWH06903.1"/>
    </source>
</evidence>
<proteinExistence type="predicted"/>
<gene>
    <name evidence="4" type="ORF">DEO23_08385</name>
</gene>
<dbReference type="Pfam" id="PF14542">
    <property type="entry name" value="Acetyltransf_CG"/>
    <property type="match status" value="1"/>
</dbReference>
<feature type="domain" description="N-acetyltransferase" evidence="2">
    <location>
        <begin position="1"/>
        <end position="119"/>
    </location>
</feature>
<dbReference type="Proteomes" id="UP000245590">
    <property type="component" value="Unassembled WGS sequence"/>
</dbReference>
<feature type="domain" description="N-acetyltransferase" evidence="3">
    <location>
        <begin position="14"/>
        <end position="102"/>
    </location>
</feature>
<comment type="caution">
    <text evidence="4">The sequence shown here is derived from an EMBL/GenBank/DDBJ whole genome shotgun (WGS) entry which is preliminary data.</text>
</comment>
<accession>A0A2U2RM01</accession>
<dbReference type="OrthoDB" id="5405911at2"/>
<protein>
    <submittedName>
        <fullName evidence="4">N-acetyltransferase</fullName>
    </submittedName>
</protein>
<dbReference type="PANTHER" id="PTHR31435:SF9">
    <property type="entry name" value="PROTEIN NATD1"/>
    <property type="match status" value="1"/>
</dbReference>
<dbReference type="PANTHER" id="PTHR31435">
    <property type="entry name" value="PROTEIN NATD1"/>
    <property type="match status" value="1"/>
</dbReference>
<evidence type="ECO:0000256" key="1">
    <source>
        <dbReference type="SAM" id="MobiDB-lite"/>
    </source>
</evidence>
<dbReference type="PROSITE" id="PS51186">
    <property type="entry name" value="GNAT"/>
    <property type="match status" value="1"/>
</dbReference>
<evidence type="ECO:0000259" key="2">
    <source>
        <dbReference type="PROSITE" id="PS51186"/>
    </source>
</evidence>
<evidence type="ECO:0000259" key="3">
    <source>
        <dbReference type="PROSITE" id="PS51729"/>
    </source>
</evidence>